<dbReference type="InterPro" id="IPR036291">
    <property type="entry name" value="NAD(P)-bd_dom_sf"/>
</dbReference>
<name>A0A7G7MCR6_9PSEU</name>
<evidence type="ECO:0000256" key="2">
    <source>
        <dbReference type="ARBA" id="ARBA00023002"/>
    </source>
</evidence>
<proteinExistence type="inferred from homology"/>
<gene>
    <name evidence="3" type="ORF">H6H00_20390</name>
</gene>
<comment type="similarity">
    <text evidence="1">Belongs to the short-chain dehydrogenases/reductases (SDR) family.</text>
</comment>
<dbReference type="PROSITE" id="PS00061">
    <property type="entry name" value="ADH_SHORT"/>
    <property type="match status" value="1"/>
</dbReference>
<dbReference type="RefSeq" id="WP_185717339.1">
    <property type="nucleotide sequence ID" value="NZ_BAAAWI010000001.1"/>
</dbReference>
<dbReference type="AlphaFoldDB" id="A0A7G7MCR6"/>
<dbReference type="Proteomes" id="UP000515728">
    <property type="component" value="Chromosome"/>
</dbReference>
<evidence type="ECO:0000256" key="1">
    <source>
        <dbReference type="ARBA" id="ARBA00006484"/>
    </source>
</evidence>
<dbReference type="GO" id="GO:0016616">
    <property type="term" value="F:oxidoreductase activity, acting on the CH-OH group of donors, NAD or NADP as acceptor"/>
    <property type="evidence" value="ECO:0007669"/>
    <property type="project" value="TreeGrafter"/>
</dbReference>
<keyword evidence="4" id="KW-1185">Reference proteome</keyword>
<dbReference type="PANTHER" id="PTHR42760:SF133">
    <property type="entry name" value="3-OXOACYL-[ACYL-CARRIER-PROTEIN] REDUCTASE"/>
    <property type="match status" value="1"/>
</dbReference>
<dbReference type="EMBL" id="CP060131">
    <property type="protein sequence ID" value="QNG50577.1"/>
    <property type="molecule type" value="Genomic_DNA"/>
</dbReference>
<keyword evidence="2" id="KW-0560">Oxidoreductase</keyword>
<dbReference type="KEGG" id="ppel:H6H00_20390"/>
<reference evidence="3 4" key="1">
    <citation type="submission" date="2020-08" db="EMBL/GenBank/DDBJ databases">
        <authorList>
            <person name="Mo P."/>
        </authorList>
    </citation>
    <scope>NUCLEOTIDE SEQUENCE [LARGE SCALE GENOMIC DNA]</scope>
    <source>
        <strain evidence="3 4">CGMCC 4.1532</strain>
    </source>
</reference>
<dbReference type="PRINTS" id="PR00080">
    <property type="entry name" value="SDRFAMILY"/>
</dbReference>
<evidence type="ECO:0000313" key="4">
    <source>
        <dbReference type="Proteomes" id="UP000515728"/>
    </source>
</evidence>
<protein>
    <submittedName>
        <fullName evidence="3">SDR family oxidoreductase</fullName>
    </submittedName>
</protein>
<dbReference type="Gene3D" id="3.40.50.720">
    <property type="entry name" value="NAD(P)-binding Rossmann-like Domain"/>
    <property type="match status" value="1"/>
</dbReference>
<dbReference type="PANTHER" id="PTHR42760">
    <property type="entry name" value="SHORT-CHAIN DEHYDROGENASES/REDUCTASES FAMILY MEMBER"/>
    <property type="match status" value="1"/>
</dbReference>
<dbReference type="PRINTS" id="PR00081">
    <property type="entry name" value="GDHRDH"/>
</dbReference>
<evidence type="ECO:0000313" key="3">
    <source>
        <dbReference type="EMBL" id="QNG50577.1"/>
    </source>
</evidence>
<organism evidence="3 4">
    <name type="scientific">Pseudonocardia petroleophila</name>
    <dbReference type="NCBI Taxonomy" id="37331"/>
    <lineage>
        <taxon>Bacteria</taxon>
        <taxon>Bacillati</taxon>
        <taxon>Actinomycetota</taxon>
        <taxon>Actinomycetes</taxon>
        <taxon>Pseudonocardiales</taxon>
        <taxon>Pseudonocardiaceae</taxon>
        <taxon>Pseudonocardia</taxon>
    </lineage>
</organism>
<dbReference type="NCBIfam" id="NF005095">
    <property type="entry name" value="PRK06523.1"/>
    <property type="match status" value="1"/>
</dbReference>
<sequence length="265" mass="26523">MSTSTPSYPATLSLTGRRAVVVGGTRGLGEAVVRRLAAAGARVLAVGRTAPAATCADRVVTADLTRPDAAAAVAAALDPAEGLDVVVHVAGGSRSPGGGHAALTDADWDAELALNLLGAVRIDRALTPLLKQGRGGAVVHVGSIQSRMPLWDGTLAYAAAKAALRTYSKGLANELAAHGIRVNTVSPGGIHSPAADELARRIAESRGMSAEDGFRVLMDSLGGVPQGRFAPPSEIAEVIGFLVSDAAASVTGADIAVDGGTVATV</sequence>
<dbReference type="SUPFAM" id="SSF51735">
    <property type="entry name" value="NAD(P)-binding Rossmann-fold domains"/>
    <property type="match status" value="1"/>
</dbReference>
<dbReference type="InterPro" id="IPR002347">
    <property type="entry name" value="SDR_fam"/>
</dbReference>
<dbReference type="FunFam" id="3.40.50.720:FF:000084">
    <property type="entry name" value="Short-chain dehydrogenase reductase"/>
    <property type="match status" value="1"/>
</dbReference>
<accession>A0A7G7MCR6</accession>
<dbReference type="Pfam" id="PF13561">
    <property type="entry name" value="adh_short_C2"/>
    <property type="match status" value="1"/>
</dbReference>
<dbReference type="InterPro" id="IPR020904">
    <property type="entry name" value="Sc_DH/Rdtase_CS"/>
</dbReference>